<evidence type="ECO:0000313" key="1">
    <source>
        <dbReference type="EMBL" id="KAH7573253.1"/>
    </source>
</evidence>
<keyword evidence="2" id="KW-1185">Reference proteome</keyword>
<name>A0ABQ8I9D6_9ROSI</name>
<evidence type="ECO:0000313" key="2">
    <source>
        <dbReference type="Proteomes" id="UP000827721"/>
    </source>
</evidence>
<organism evidence="1 2">
    <name type="scientific">Xanthoceras sorbifolium</name>
    <dbReference type="NCBI Taxonomy" id="99658"/>
    <lineage>
        <taxon>Eukaryota</taxon>
        <taxon>Viridiplantae</taxon>
        <taxon>Streptophyta</taxon>
        <taxon>Embryophyta</taxon>
        <taxon>Tracheophyta</taxon>
        <taxon>Spermatophyta</taxon>
        <taxon>Magnoliopsida</taxon>
        <taxon>eudicotyledons</taxon>
        <taxon>Gunneridae</taxon>
        <taxon>Pentapetalae</taxon>
        <taxon>rosids</taxon>
        <taxon>malvids</taxon>
        <taxon>Sapindales</taxon>
        <taxon>Sapindaceae</taxon>
        <taxon>Xanthoceroideae</taxon>
        <taxon>Xanthoceras</taxon>
    </lineage>
</organism>
<dbReference type="Proteomes" id="UP000827721">
    <property type="component" value="Unassembled WGS sequence"/>
</dbReference>
<sequence>MSLGPHTVIQLFGAVISRARTSNCSCEEEELQQLSRAGEENPPAGHATMGRVHVRKETAPVCCARTISCSCEEEELQQLSRAGEENPPAGHATMGRVHVREETAPVCCARWECDLGSRLSLARTKVEESSRSCDLLHAAWGRASCSRAKKKCSSNAYKGRPQEAEIVSLPSPAYNAFAFCCFLHRKCFCEYRVVTCVRPHGIETLPKGIISRTSDLQMRSLSGPGNKKLQEQKTALAVKYSQKPTPNNMMSGDMPFDPVCPNHGSDANLASCLTIIHKEFLKLTYWELG</sequence>
<reference evidence="1 2" key="1">
    <citation type="submission" date="2021-02" db="EMBL/GenBank/DDBJ databases">
        <title>Plant Genome Project.</title>
        <authorList>
            <person name="Zhang R.-G."/>
        </authorList>
    </citation>
    <scope>NUCLEOTIDE SEQUENCE [LARGE SCALE GENOMIC DNA]</scope>
    <source>
        <tissue evidence="1">Leaves</tissue>
    </source>
</reference>
<proteinExistence type="predicted"/>
<accession>A0ABQ8I9D6</accession>
<protein>
    <submittedName>
        <fullName evidence="1">Uncharacterized protein</fullName>
    </submittedName>
</protein>
<comment type="caution">
    <text evidence="1">The sequence shown here is derived from an EMBL/GenBank/DDBJ whole genome shotgun (WGS) entry which is preliminary data.</text>
</comment>
<gene>
    <name evidence="1" type="ORF">JRO89_XS03G0100800</name>
</gene>
<dbReference type="EMBL" id="JAFEMO010000003">
    <property type="protein sequence ID" value="KAH7573253.1"/>
    <property type="molecule type" value="Genomic_DNA"/>
</dbReference>